<evidence type="ECO:0000313" key="3">
    <source>
        <dbReference type="EMBL" id="AEO36743.1"/>
    </source>
</evidence>
<proteinExistence type="evidence at transcript level"/>
<sequence>MSVHIFSLVSVALALTVGDVCSVQALAGTAVYMNKCLLPIVPMMDGCSPGDPRPFYGYNNKTGKCEMFFSLSCTTTNGNSFPTRKLCLQTCNNRSTCLMPTTKSRHIFHTTYFYDFNQDICDVTKTFLPKTKFWPHDNRFPSREQCEEECRPNHSYLSGRK</sequence>
<feature type="signal peptide" evidence="1">
    <location>
        <begin position="1"/>
        <end position="22"/>
    </location>
</feature>
<evidence type="ECO:0000259" key="2">
    <source>
        <dbReference type="PROSITE" id="PS50279"/>
    </source>
</evidence>
<dbReference type="PROSITE" id="PS50279">
    <property type="entry name" value="BPTI_KUNITZ_2"/>
    <property type="match status" value="1"/>
</dbReference>
<dbReference type="EMBL" id="JO845126">
    <property type="protein sequence ID" value="AEO36743.1"/>
    <property type="molecule type" value="mRNA"/>
</dbReference>
<name>G3MTC5_AMBMU</name>
<feature type="chain" id="PRO_5003447662" description="BPTI/Kunitz inhibitor domain-containing protein" evidence="1">
    <location>
        <begin position="23"/>
        <end position="161"/>
    </location>
</feature>
<dbReference type="GO" id="GO:0004867">
    <property type="term" value="F:serine-type endopeptidase inhibitor activity"/>
    <property type="evidence" value="ECO:0007669"/>
    <property type="project" value="InterPro"/>
</dbReference>
<accession>G3MTC5</accession>
<dbReference type="InterPro" id="IPR036880">
    <property type="entry name" value="Kunitz_BPTI_sf"/>
</dbReference>
<evidence type="ECO:0000256" key="1">
    <source>
        <dbReference type="SAM" id="SignalP"/>
    </source>
</evidence>
<reference evidence="3" key="1">
    <citation type="journal article" date="2011" name="PLoS ONE">
        <title>A deep insight into the sialotranscriptome of the gulf coast tick, Amblyomma maculatum.</title>
        <authorList>
            <person name="Karim S."/>
            <person name="Singh P."/>
            <person name="Ribeiro J.M."/>
        </authorList>
    </citation>
    <scope>NUCLEOTIDE SEQUENCE</scope>
    <source>
        <tissue evidence="3">Salivary gland</tissue>
    </source>
</reference>
<dbReference type="SUPFAM" id="SSF57362">
    <property type="entry name" value="BPTI-like"/>
    <property type="match status" value="2"/>
</dbReference>
<dbReference type="Gene3D" id="4.10.410.10">
    <property type="entry name" value="Pancreatic trypsin inhibitor Kunitz domain"/>
    <property type="match status" value="2"/>
</dbReference>
<feature type="domain" description="BPTI/Kunitz inhibitor" evidence="2">
    <location>
        <begin position="36"/>
        <end position="91"/>
    </location>
</feature>
<dbReference type="AlphaFoldDB" id="G3MTC5"/>
<dbReference type="SMART" id="SM00131">
    <property type="entry name" value="KU"/>
    <property type="match status" value="1"/>
</dbReference>
<keyword evidence="1" id="KW-0732">Signal</keyword>
<protein>
    <recommendedName>
        <fullName evidence="2">BPTI/Kunitz inhibitor domain-containing protein</fullName>
    </recommendedName>
</protein>
<dbReference type="Pfam" id="PF00014">
    <property type="entry name" value="Kunitz_BPTI"/>
    <property type="match status" value="1"/>
</dbReference>
<dbReference type="InterPro" id="IPR002223">
    <property type="entry name" value="Kunitz_BPTI"/>
</dbReference>
<organism evidence="3">
    <name type="scientific">Amblyomma maculatum</name>
    <name type="common">Gulf Coast tick</name>
    <dbReference type="NCBI Taxonomy" id="34609"/>
    <lineage>
        <taxon>Eukaryota</taxon>
        <taxon>Metazoa</taxon>
        <taxon>Ecdysozoa</taxon>
        <taxon>Arthropoda</taxon>
        <taxon>Chelicerata</taxon>
        <taxon>Arachnida</taxon>
        <taxon>Acari</taxon>
        <taxon>Parasitiformes</taxon>
        <taxon>Ixodida</taxon>
        <taxon>Ixodoidea</taxon>
        <taxon>Ixodidae</taxon>
        <taxon>Amblyomminae</taxon>
        <taxon>Amblyomma</taxon>
    </lineage>
</organism>